<comment type="caution">
    <text evidence="1">The sequence shown here is derived from an EMBL/GenBank/DDBJ whole genome shotgun (WGS) entry which is preliminary data.</text>
</comment>
<proteinExistence type="predicted"/>
<protein>
    <submittedName>
        <fullName evidence="1">Uncharacterized protein</fullName>
    </submittedName>
</protein>
<reference evidence="1 2" key="1">
    <citation type="journal article" date="2023" name="Nucleic Acids Res.">
        <title>The hologenome of Daphnia magna reveals possible DNA methylation and microbiome-mediated evolution of the host genome.</title>
        <authorList>
            <person name="Chaturvedi A."/>
            <person name="Li X."/>
            <person name="Dhandapani V."/>
            <person name="Marshall H."/>
            <person name="Kissane S."/>
            <person name="Cuenca-Cambronero M."/>
            <person name="Asole G."/>
            <person name="Calvet F."/>
            <person name="Ruiz-Romero M."/>
            <person name="Marangio P."/>
            <person name="Guigo R."/>
            <person name="Rago D."/>
            <person name="Mirbahai L."/>
            <person name="Eastwood N."/>
            <person name="Colbourne J.K."/>
            <person name="Zhou J."/>
            <person name="Mallon E."/>
            <person name="Orsini L."/>
        </authorList>
    </citation>
    <scope>NUCLEOTIDE SEQUENCE [LARGE SCALE GENOMIC DNA]</scope>
    <source>
        <strain evidence="1">LRV0_1</strain>
    </source>
</reference>
<evidence type="ECO:0000313" key="2">
    <source>
        <dbReference type="Proteomes" id="UP001234178"/>
    </source>
</evidence>
<dbReference type="EMBL" id="JAOYFB010000042">
    <property type="protein sequence ID" value="KAK4045354.1"/>
    <property type="molecule type" value="Genomic_DNA"/>
</dbReference>
<keyword evidence="2" id="KW-1185">Reference proteome</keyword>
<dbReference type="Proteomes" id="UP001234178">
    <property type="component" value="Unassembled WGS sequence"/>
</dbReference>
<gene>
    <name evidence="1" type="ORF">OUZ56_032890</name>
</gene>
<organism evidence="1 2">
    <name type="scientific">Daphnia magna</name>
    <dbReference type="NCBI Taxonomy" id="35525"/>
    <lineage>
        <taxon>Eukaryota</taxon>
        <taxon>Metazoa</taxon>
        <taxon>Ecdysozoa</taxon>
        <taxon>Arthropoda</taxon>
        <taxon>Crustacea</taxon>
        <taxon>Branchiopoda</taxon>
        <taxon>Diplostraca</taxon>
        <taxon>Cladocera</taxon>
        <taxon>Anomopoda</taxon>
        <taxon>Daphniidae</taxon>
        <taxon>Daphnia</taxon>
    </lineage>
</organism>
<sequence>MSEIHTLPSSYSYLDPLFSGSALNASPPLSGSALNASPLSTDANASARHETDGIELVFGKPHSNIFPTMDQSHELLRKTYYLTCIEIAKWIKRLKDEVVVQWSRVQIRLLFNF</sequence>
<evidence type="ECO:0000313" key="1">
    <source>
        <dbReference type="EMBL" id="KAK4045354.1"/>
    </source>
</evidence>
<accession>A0ABR0B9T7</accession>
<name>A0ABR0B9T7_9CRUS</name>